<reference evidence="5 6" key="1">
    <citation type="submission" date="2020-07" db="EMBL/GenBank/DDBJ databases">
        <title>Characterization and genome sequencing of isolate MD1, a novel member within the family Lachnospiraceae.</title>
        <authorList>
            <person name="Rettenmaier R."/>
            <person name="Di Bello L."/>
            <person name="Zinser C."/>
            <person name="Scheitz K."/>
            <person name="Liebl W."/>
            <person name="Zverlov V."/>
        </authorList>
    </citation>
    <scope>NUCLEOTIDE SEQUENCE [LARGE SCALE GENOMIC DNA]</scope>
    <source>
        <strain evidence="5 6">MD1</strain>
    </source>
</reference>
<dbReference type="EMBL" id="JACEGA010000001">
    <property type="protein sequence ID" value="MBB2183167.1"/>
    <property type="molecule type" value="Genomic_DNA"/>
</dbReference>
<dbReference type="InterPro" id="IPR038495">
    <property type="entry name" value="ATPase_E_C"/>
</dbReference>
<organism evidence="5 6">
    <name type="scientific">Variimorphobacter saccharofermentans</name>
    <dbReference type="NCBI Taxonomy" id="2755051"/>
    <lineage>
        <taxon>Bacteria</taxon>
        <taxon>Bacillati</taxon>
        <taxon>Bacillota</taxon>
        <taxon>Clostridia</taxon>
        <taxon>Lachnospirales</taxon>
        <taxon>Lachnospiraceae</taxon>
        <taxon>Variimorphobacter</taxon>
    </lineage>
</organism>
<evidence type="ECO:0000256" key="1">
    <source>
        <dbReference type="ARBA" id="ARBA00005901"/>
    </source>
</evidence>
<dbReference type="GO" id="GO:0046961">
    <property type="term" value="F:proton-transporting ATPase activity, rotational mechanism"/>
    <property type="evidence" value="ECO:0007669"/>
    <property type="project" value="InterPro"/>
</dbReference>
<evidence type="ECO:0000313" key="5">
    <source>
        <dbReference type="EMBL" id="MBB2183167.1"/>
    </source>
</evidence>
<dbReference type="GO" id="GO:0005524">
    <property type="term" value="F:ATP binding"/>
    <property type="evidence" value="ECO:0007669"/>
    <property type="project" value="UniProtKB-UniRule"/>
</dbReference>
<dbReference type="CDD" id="cd06503">
    <property type="entry name" value="ATP-synt_Fo_b"/>
    <property type="match status" value="1"/>
</dbReference>
<evidence type="ECO:0000256" key="2">
    <source>
        <dbReference type="ARBA" id="ARBA00022448"/>
    </source>
</evidence>
<keyword evidence="3 4" id="KW-0406">Ion transport</keyword>
<dbReference type="RefSeq" id="WP_228352847.1">
    <property type="nucleotide sequence ID" value="NZ_JACEGA010000001.1"/>
</dbReference>
<dbReference type="InterPro" id="IPR002842">
    <property type="entry name" value="ATPase_V1_Esu"/>
</dbReference>
<keyword evidence="4" id="KW-0375">Hydrogen ion transport</keyword>
<evidence type="ECO:0000313" key="6">
    <source>
        <dbReference type="Proteomes" id="UP000574276"/>
    </source>
</evidence>
<gene>
    <name evidence="4" type="primary">atpE</name>
    <name evidence="5" type="ORF">H0486_09780</name>
</gene>
<dbReference type="GO" id="GO:0042777">
    <property type="term" value="P:proton motive force-driven plasma membrane ATP synthesis"/>
    <property type="evidence" value="ECO:0007669"/>
    <property type="project" value="UniProtKB-UniRule"/>
</dbReference>
<evidence type="ECO:0000256" key="3">
    <source>
        <dbReference type="ARBA" id="ARBA00023065"/>
    </source>
</evidence>
<name>A0A839K168_9FIRM</name>
<dbReference type="GO" id="GO:0033178">
    <property type="term" value="C:proton-transporting two-sector ATPase complex, catalytic domain"/>
    <property type="evidence" value="ECO:0007669"/>
    <property type="project" value="InterPro"/>
</dbReference>
<comment type="similarity">
    <text evidence="1 4">Belongs to the V-ATPase E subunit family.</text>
</comment>
<keyword evidence="4" id="KW-0066">ATP synthesis</keyword>
<dbReference type="HAMAP" id="MF_00311">
    <property type="entry name" value="ATP_synth_E_arch"/>
    <property type="match status" value="1"/>
</dbReference>
<sequence length="198" mass="21759">MTGLDKILKAIEAEAEAKADKVISEANKEAEEILSAAKAEAEKRCKEIAEKSEADKKAILSRAESAAALQEKKILLDVKQQIISNIIDNARMSLANLPDSELIEIVLQMVKRYAHNKEGQIVFSASDKNRIPKDFNNSLKAVLEDRPGAVLTVSDETASIDGGFLLVYGDVEENCSFDALFNAYKETLQDQVNALLFD</sequence>
<dbReference type="Gene3D" id="1.20.5.620">
    <property type="entry name" value="F1F0 ATP synthase subunit B, membrane domain"/>
    <property type="match status" value="1"/>
</dbReference>
<evidence type="ECO:0000256" key="4">
    <source>
        <dbReference type="HAMAP-Rule" id="MF_00311"/>
    </source>
</evidence>
<comment type="function">
    <text evidence="4">Produces ATP from ADP in the presence of a proton gradient across the membrane.</text>
</comment>
<keyword evidence="6" id="KW-1185">Reference proteome</keyword>
<dbReference type="GO" id="GO:0046933">
    <property type="term" value="F:proton-transporting ATP synthase activity, rotational mechanism"/>
    <property type="evidence" value="ECO:0007669"/>
    <property type="project" value="UniProtKB-UniRule"/>
</dbReference>
<comment type="caution">
    <text evidence="5">The sequence shown here is derived from an EMBL/GenBank/DDBJ whole genome shotgun (WGS) entry which is preliminary data.</text>
</comment>
<proteinExistence type="inferred from homology"/>
<dbReference type="Pfam" id="PF01991">
    <property type="entry name" value="vATP-synt_E"/>
    <property type="match status" value="1"/>
</dbReference>
<dbReference type="SUPFAM" id="SSF160527">
    <property type="entry name" value="V-type ATPase subunit E-like"/>
    <property type="match status" value="1"/>
</dbReference>
<protein>
    <recommendedName>
        <fullName evidence="4">V-type proton ATPase subunit E</fullName>
    </recommendedName>
    <alternativeName>
        <fullName evidence="4">V-ATPase subunit E</fullName>
    </alternativeName>
</protein>
<keyword evidence="2 4" id="KW-0813">Transport</keyword>
<dbReference type="Proteomes" id="UP000574276">
    <property type="component" value="Unassembled WGS sequence"/>
</dbReference>
<accession>A0A839K168</accession>
<dbReference type="AlphaFoldDB" id="A0A839K168"/>
<dbReference type="Gene3D" id="3.30.2320.30">
    <property type="entry name" value="ATP synthase, E subunit, C-terminal"/>
    <property type="match status" value="1"/>
</dbReference>